<dbReference type="PANTHER" id="PTHR33376">
    <property type="match status" value="1"/>
</dbReference>
<evidence type="ECO:0000256" key="2">
    <source>
        <dbReference type="SAM" id="SignalP"/>
    </source>
</evidence>
<dbReference type="GO" id="GO:0055085">
    <property type="term" value="P:transmembrane transport"/>
    <property type="evidence" value="ECO:0007669"/>
    <property type="project" value="InterPro"/>
</dbReference>
<dbReference type="PANTHER" id="PTHR33376:SF15">
    <property type="entry name" value="BLL6794 PROTEIN"/>
    <property type="match status" value="1"/>
</dbReference>
<gene>
    <name evidence="3" type="ORF">GFC01_05705</name>
</gene>
<dbReference type="SUPFAM" id="SSF53850">
    <property type="entry name" value="Periplasmic binding protein-like II"/>
    <property type="match status" value="1"/>
</dbReference>
<evidence type="ECO:0000313" key="4">
    <source>
        <dbReference type="Proteomes" id="UP000441717"/>
    </source>
</evidence>
<organism evidence="3 4">
    <name type="scientific">Desulfofundulus thermobenzoicus</name>
    <dbReference type="NCBI Taxonomy" id="29376"/>
    <lineage>
        <taxon>Bacteria</taxon>
        <taxon>Bacillati</taxon>
        <taxon>Bacillota</taxon>
        <taxon>Clostridia</taxon>
        <taxon>Eubacteriales</taxon>
        <taxon>Peptococcaceae</taxon>
        <taxon>Desulfofundulus</taxon>
    </lineage>
</organism>
<keyword evidence="1 2" id="KW-0732">Signal</keyword>
<feature type="signal peptide" evidence="2">
    <location>
        <begin position="1"/>
        <end position="27"/>
    </location>
</feature>
<dbReference type="InterPro" id="IPR018389">
    <property type="entry name" value="DctP_fam"/>
</dbReference>
<dbReference type="EMBL" id="WHYR01000011">
    <property type="protein sequence ID" value="MQL51764.1"/>
    <property type="molecule type" value="Genomic_DNA"/>
</dbReference>
<dbReference type="Gene3D" id="3.40.190.170">
    <property type="entry name" value="Bacterial extracellular solute-binding protein, family 7"/>
    <property type="match status" value="1"/>
</dbReference>
<evidence type="ECO:0008006" key="5">
    <source>
        <dbReference type="Google" id="ProtNLM"/>
    </source>
</evidence>
<comment type="caution">
    <text evidence="3">The sequence shown here is derived from an EMBL/GenBank/DDBJ whole genome shotgun (WGS) entry which is preliminary data.</text>
</comment>
<dbReference type="NCBIfam" id="NF037995">
    <property type="entry name" value="TRAP_S1"/>
    <property type="match status" value="1"/>
</dbReference>
<dbReference type="CDD" id="cd13601">
    <property type="entry name" value="PBP2_TRAP_DctP1_3_4_like"/>
    <property type="match status" value="1"/>
</dbReference>
<evidence type="ECO:0000256" key="1">
    <source>
        <dbReference type="ARBA" id="ARBA00022729"/>
    </source>
</evidence>
<reference evidence="3 4" key="1">
    <citation type="submission" date="2019-10" db="EMBL/GenBank/DDBJ databases">
        <title>Comparative genomics of sulfur disproportionating microorganisms.</title>
        <authorList>
            <person name="Ward L.M."/>
            <person name="Bertran E."/>
            <person name="Johnston D."/>
        </authorList>
    </citation>
    <scope>NUCLEOTIDE SEQUENCE [LARGE SCALE GENOMIC DNA]</scope>
    <source>
        <strain evidence="3 4">DSM 14055</strain>
    </source>
</reference>
<dbReference type="Proteomes" id="UP000441717">
    <property type="component" value="Unassembled WGS sequence"/>
</dbReference>
<name>A0A6N7IP50_9FIRM</name>
<dbReference type="RefSeq" id="WP_152945696.1">
    <property type="nucleotide sequence ID" value="NZ_WHYR01000011.1"/>
</dbReference>
<keyword evidence="4" id="KW-1185">Reference proteome</keyword>
<dbReference type="Pfam" id="PF03480">
    <property type="entry name" value="DctP"/>
    <property type="match status" value="1"/>
</dbReference>
<dbReference type="InterPro" id="IPR038404">
    <property type="entry name" value="TRAP_DctP_sf"/>
</dbReference>
<dbReference type="AlphaFoldDB" id="A0A6N7IP50"/>
<accession>A0A6N7IP50</accession>
<dbReference type="OrthoDB" id="9815946at2"/>
<protein>
    <recommendedName>
        <fullName evidence="5">C4-dicarboxylate ABC transporter</fullName>
    </recommendedName>
</protein>
<dbReference type="PROSITE" id="PS51257">
    <property type="entry name" value="PROKAR_LIPOPROTEIN"/>
    <property type="match status" value="1"/>
</dbReference>
<proteinExistence type="predicted"/>
<feature type="chain" id="PRO_5026686635" description="C4-dicarboxylate ABC transporter" evidence="2">
    <location>
        <begin position="28"/>
        <end position="354"/>
    </location>
</feature>
<evidence type="ECO:0000313" key="3">
    <source>
        <dbReference type="EMBL" id="MQL51764.1"/>
    </source>
</evidence>
<sequence>MKKVVYFLCAIFLLAIILAGCGGQKQATTGGATGQQSGDKTITLKMSDYYPVTHIASSDLAKFFIDRVEKLTNGKVKIEYYPAEQLGKLKDQLNLTSQGVVDIGLAPASFLAGQLPLNTVMILPEWVTARQGSEVYNKLSKGSLMQEFQKYGVRPVFVYTFPQYDVGTVKKPIKSPEDLKGMKLKTSGGLFDKIAQRYGVTPVVVPSPEIYESTQRGVVEGNILNLVSTKSYRANELEKYHTFGAALGGYPAAYVINEKAWQKLPEDVQKALIQAGDEASKHAGEVFDAEQEKLAKEFEQQGMTIYRLTDADREVWRKPLQGLEKEWIDEMEGKGLPGKQVYEEFHKLCQQTAK</sequence>